<evidence type="ECO:0000256" key="1">
    <source>
        <dbReference type="SAM" id="Phobius"/>
    </source>
</evidence>
<dbReference type="AlphaFoldDB" id="A0A366AZ98"/>
<dbReference type="OrthoDB" id="1442826at2"/>
<protein>
    <submittedName>
        <fullName evidence="2">Uncharacterized protein</fullName>
    </submittedName>
</protein>
<feature type="transmembrane region" description="Helical" evidence="1">
    <location>
        <begin position="25"/>
        <end position="41"/>
    </location>
</feature>
<accession>A0A366AZ98</accession>
<dbReference type="Proteomes" id="UP000253676">
    <property type="component" value="Unassembled WGS sequence"/>
</dbReference>
<organism evidence="2 3">
    <name type="scientific">Flavobacterium psychrolimnae</name>
    <dbReference type="NCBI Taxonomy" id="249351"/>
    <lineage>
        <taxon>Bacteria</taxon>
        <taxon>Pseudomonadati</taxon>
        <taxon>Bacteroidota</taxon>
        <taxon>Flavobacteriia</taxon>
        <taxon>Flavobacteriales</taxon>
        <taxon>Flavobacteriaceae</taxon>
        <taxon>Flavobacterium</taxon>
    </lineage>
</organism>
<keyword evidence="1" id="KW-0472">Membrane</keyword>
<gene>
    <name evidence="2" type="ORF">DR980_14220</name>
</gene>
<keyword evidence="3" id="KW-1185">Reference proteome</keyword>
<dbReference type="EMBL" id="QNUX01000015">
    <property type="protein sequence ID" value="RBN49237.1"/>
    <property type="molecule type" value="Genomic_DNA"/>
</dbReference>
<keyword evidence="1" id="KW-0812">Transmembrane</keyword>
<reference evidence="2 3" key="1">
    <citation type="submission" date="2018-07" db="EMBL/GenBank/DDBJ databases">
        <title>Complete genome sequence of Flavobacterium psychrolimnae LMG 22018.</title>
        <authorList>
            <person name="Kim D.-U."/>
        </authorList>
    </citation>
    <scope>NUCLEOTIDE SEQUENCE [LARGE SCALE GENOMIC DNA]</scope>
    <source>
        <strain evidence="2 3">LMG 22018</strain>
    </source>
</reference>
<keyword evidence="1" id="KW-1133">Transmembrane helix</keyword>
<sequence length="105" mass="12672">MNQTNKPSEDQIMNYLSICMDDPRLNVWHLAILAAILNLGYRQRQWQRIKVSRSKIMALSHINTLPTYHKYFKQLQDFGYFKYSPSYHPDYRSEVELHEKRLSHN</sequence>
<name>A0A366AZ98_9FLAO</name>
<evidence type="ECO:0000313" key="2">
    <source>
        <dbReference type="EMBL" id="RBN49237.1"/>
    </source>
</evidence>
<comment type="caution">
    <text evidence="2">The sequence shown here is derived from an EMBL/GenBank/DDBJ whole genome shotgun (WGS) entry which is preliminary data.</text>
</comment>
<evidence type="ECO:0000313" key="3">
    <source>
        <dbReference type="Proteomes" id="UP000253676"/>
    </source>
</evidence>
<proteinExistence type="predicted"/>